<dbReference type="PANTHER" id="PTHR32309:SF13">
    <property type="entry name" value="FERRIC ENTEROBACTIN TRANSPORT PROTEIN FEPE"/>
    <property type="match status" value="1"/>
</dbReference>
<dbReference type="RefSeq" id="WP_146505551.1">
    <property type="nucleotide sequence ID" value="NZ_SJPG01000001.1"/>
</dbReference>
<dbReference type="PANTHER" id="PTHR32309">
    <property type="entry name" value="TYROSINE-PROTEIN KINASE"/>
    <property type="match status" value="1"/>
</dbReference>
<dbReference type="Pfam" id="PF02706">
    <property type="entry name" value="Wzz"/>
    <property type="match status" value="1"/>
</dbReference>
<evidence type="ECO:0000256" key="4">
    <source>
        <dbReference type="ARBA" id="ARBA00011903"/>
    </source>
</evidence>
<evidence type="ECO:0000256" key="1">
    <source>
        <dbReference type="ARBA" id="ARBA00004429"/>
    </source>
</evidence>
<dbReference type="GO" id="GO:0042802">
    <property type="term" value="F:identical protein binding"/>
    <property type="evidence" value="ECO:0007669"/>
    <property type="project" value="UniProtKB-ARBA"/>
</dbReference>
<protein>
    <recommendedName>
        <fullName evidence="4">non-specific protein-tyrosine kinase</fullName>
        <ecNumber evidence="4">2.7.10.2</ecNumber>
    </recommendedName>
</protein>
<dbReference type="Pfam" id="PF13614">
    <property type="entry name" value="AAA_31"/>
    <property type="match status" value="1"/>
</dbReference>
<dbReference type="InterPro" id="IPR003856">
    <property type="entry name" value="LPS_length_determ_N"/>
</dbReference>
<organism evidence="21 22">
    <name type="scientific">Rubinisphaera italica</name>
    <dbReference type="NCBI Taxonomy" id="2527969"/>
    <lineage>
        <taxon>Bacteria</taxon>
        <taxon>Pseudomonadati</taxon>
        <taxon>Planctomycetota</taxon>
        <taxon>Planctomycetia</taxon>
        <taxon>Planctomycetales</taxon>
        <taxon>Planctomycetaceae</taxon>
        <taxon>Rubinisphaera</taxon>
    </lineage>
</organism>
<evidence type="ECO:0000313" key="22">
    <source>
        <dbReference type="Proteomes" id="UP000316095"/>
    </source>
</evidence>
<dbReference type="GO" id="GO:0004715">
    <property type="term" value="F:non-membrane spanning protein tyrosine kinase activity"/>
    <property type="evidence" value="ECO:0007669"/>
    <property type="project" value="UniProtKB-EC"/>
</dbReference>
<dbReference type="Proteomes" id="UP000316095">
    <property type="component" value="Unassembled WGS sequence"/>
</dbReference>
<evidence type="ECO:0000256" key="18">
    <source>
        <dbReference type="SAM" id="Phobius"/>
    </source>
</evidence>
<evidence type="ECO:0000256" key="9">
    <source>
        <dbReference type="ARBA" id="ARBA00022741"/>
    </source>
</evidence>
<dbReference type="NCBIfam" id="TIGR01007">
    <property type="entry name" value="eps_fam"/>
    <property type="match status" value="1"/>
</dbReference>
<evidence type="ECO:0000256" key="16">
    <source>
        <dbReference type="SAM" id="Coils"/>
    </source>
</evidence>
<evidence type="ECO:0000256" key="14">
    <source>
        <dbReference type="ARBA" id="ARBA00023137"/>
    </source>
</evidence>
<keyword evidence="9" id="KW-0547">Nucleotide-binding</keyword>
<dbReference type="InterPro" id="IPR005702">
    <property type="entry name" value="Wzc-like_C"/>
</dbReference>
<evidence type="ECO:0000256" key="12">
    <source>
        <dbReference type="ARBA" id="ARBA00022989"/>
    </source>
</evidence>
<feature type="transmembrane region" description="Helical" evidence="18">
    <location>
        <begin position="454"/>
        <end position="475"/>
    </location>
</feature>
<name>A0A5C5XLM3_9PLAN</name>
<evidence type="ECO:0000256" key="7">
    <source>
        <dbReference type="ARBA" id="ARBA00022679"/>
    </source>
</evidence>
<keyword evidence="22" id="KW-1185">Reference proteome</keyword>
<comment type="similarity">
    <text evidence="2">Belongs to the CpsD/CapB family.</text>
</comment>
<dbReference type="OrthoDB" id="9794577at2"/>
<dbReference type="InterPro" id="IPR027417">
    <property type="entry name" value="P-loop_NTPase"/>
</dbReference>
<comment type="subcellular location">
    <subcellularLocation>
        <location evidence="1">Cell inner membrane</location>
        <topology evidence="1">Multi-pass membrane protein</topology>
    </subcellularLocation>
</comment>
<feature type="domain" description="Polysaccharide chain length determinant N-terminal" evidence="19">
    <location>
        <begin position="26"/>
        <end position="106"/>
    </location>
</feature>
<evidence type="ECO:0000256" key="3">
    <source>
        <dbReference type="ARBA" id="ARBA00008883"/>
    </source>
</evidence>
<keyword evidence="11" id="KW-0067">ATP-binding</keyword>
<evidence type="ECO:0000259" key="19">
    <source>
        <dbReference type="Pfam" id="PF02706"/>
    </source>
</evidence>
<evidence type="ECO:0000256" key="8">
    <source>
        <dbReference type="ARBA" id="ARBA00022692"/>
    </source>
</evidence>
<comment type="catalytic activity">
    <reaction evidence="15">
        <text>L-tyrosyl-[protein] + ATP = O-phospho-L-tyrosyl-[protein] + ADP + H(+)</text>
        <dbReference type="Rhea" id="RHEA:10596"/>
        <dbReference type="Rhea" id="RHEA-COMP:10136"/>
        <dbReference type="Rhea" id="RHEA-COMP:20101"/>
        <dbReference type="ChEBI" id="CHEBI:15378"/>
        <dbReference type="ChEBI" id="CHEBI:30616"/>
        <dbReference type="ChEBI" id="CHEBI:46858"/>
        <dbReference type="ChEBI" id="CHEBI:61978"/>
        <dbReference type="ChEBI" id="CHEBI:456216"/>
        <dbReference type="EC" id="2.7.10.2"/>
    </reaction>
</comment>
<dbReference type="AlphaFoldDB" id="A0A5C5XLM3"/>
<evidence type="ECO:0000256" key="11">
    <source>
        <dbReference type="ARBA" id="ARBA00022840"/>
    </source>
</evidence>
<comment type="similarity">
    <text evidence="3">Belongs to the etk/wzc family.</text>
</comment>
<dbReference type="FunFam" id="3.40.50.300:FF:000527">
    <property type="entry name" value="Tyrosine-protein kinase etk"/>
    <property type="match status" value="1"/>
</dbReference>
<feature type="region of interest" description="Disordered" evidence="17">
    <location>
        <begin position="736"/>
        <end position="776"/>
    </location>
</feature>
<evidence type="ECO:0000256" key="6">
    <source>
        <dbReference type="ARBA" id="ARBA00022519"/>
    </source>
</evidence>
<dbReference type="Gene3D" id="3.40.50.300">
    <property type="entry name" value="P-loop containing nucleotide triphosphate hydrolases"/>
    <property type="match status" value="1"/>
</dbReference>
<dbReference type="CDD" id="cd05387">
    <property type="entry name" value="BY-kinase"/>
    <property type="match status" value="1"/>
</dbReference>
<reference evidence="21 22" key="1">
    <citation type="submission" date="2019-02" db="EMBL/GenBank/DDBJ databases">
        <title>Deep-cultivation of Planctomycetes and their phenomic and genomic characterization uncovers novel biology.</title>
        <authorList>
            <person name="Wiegand S."/>
            <person name="Jogler M."/>
            <person name="Boedeker C."/>
            <person name="Pinto D."/>
            <person name="Vollmers J."/>
            <person name="Rivas-Marin E."/>
            <person name="Kohn T."/>
            <person name="Peeters S.H."/>
            <person name="Heuer A."/>
            <person name="Rast P."/>
            <person name="Oberbeckmann S."/>
            <person name="Bunk B."/>
            <person name="Jeske O."/>
            <person name="Meyerdierks A."/>
            <person name="Storesund J.E."/>
            <person name="Kallscheuer N."/>
            <person name="Luecker S."/>
            <person name="Lage O.M."/>
            <person name="Pohl T."/>
            <person name="Merkel B.J."/>
            <person name="Hornburger P."/>
            <person name="Mueller R.-W."/>
            <person name="Bruemmer F."/>
            <person name="Labrenz M."/>
            <person name="Spormann A.M."/>
            <person name="Op Den Camp H."/>
            <person name="Overmann J."/>
            <person name="Amann R."/>
            <person name="Jetten M.S.M."/>
            <person name="Mascher T."/>
            <person name="Medema M.H."/>
            <person name="Devos D.P."/>
            <person name="Kaster A.-K."/>
            <person name="Ovreas L."/>
            <person name="Rohde M."/>
            <person name="Galperin M.Y."/>
            <person name="Jogler C."/>
        </authorList>
    </citation>
    <scope>NUCLEOTIDE SEQUENCE [LARGE SCALE GENOMIC DNA]</scope>
    <source>
        <strain evidence="21 22">Pan54</strain>
    </source>
</reference>
<evidence type="ECO:0000256" key="10">
    <source>
        <dbReference type="ARBA" id="ARBA00022777"/>
    </source>
</evidence>
<dbReference type="EMBL" id="SJPG01000001">
    <property type="protein sequence ID" value="TWT63764.1"/>
    <property type="molecule type" value="Genomic_DNA"/>
</dbReference>
<dbReference type="InterPro" id="IPR025669">
    <property type="entry name" value="AAA_dom"/>
</dbReference>
<evidence type="ECO:0000256" key="13">
    <source>
        <dbReference type="ARBA" id="ARBA00023136"/>
    </source>
</evidence>
<dbReference type="EC" id="2.7.10.2" evidence="4"/>
<keyword evidence="13 18" id="KW-0472">Membrane</keyword>
<keyword evidence="8 18" id="KW-0812">Transmembrane</keyword>
<keyword evidence="16" id="KW-0175">Coiled coil</keyword>
<evidence type="ECO:0000256" key="15">
    <source>
        <dbReference type="ARBA" id="ARBA00051245"/>
    </source>
</evidence>
<accession>A0A5C5XLM3</accession>
<dbReference type="InterPro" id="IPR050445">
    <property type="entry name" value="Bact_polysacc_biosynth/exp"/>
</dbReference>
<evidence type="ECO:0000313" key="21">
    <source>
        <dbReference type="EMBL" id="TWT63764.1"/>
    </source>
</evidence>
<keyword evidence="7 21" id="KW-0808">Transferase</keyword>
<gene>
    <name evidence="21" type="primary">ywqD_2</name>
    <name evidence="21" type="ORF">Pan54_45220</name>
</gene>
<evidence type="ECO:0000256" key="2">
    <source>
        <dbReference type="ARBA" id="ARBA00007316"/>
    </source>
</evidence>
<keyword evidence="6" id="KW-0997">Cell inner membrane</keyword>
<evidence type="ECO:0000256" key="5">
    <source>
        <dbReference type="ARBA" id="ARBA00022475"/>
    </source>
</evidence>
<keyword evidence="10 21" id="KW-0418">Kinase</keyword>
<dbReference type="GO" id="GO:0005524">
    <property type="term" value="F:ATP binding"/>
    <property type="evidence" value="ECO:0007669"/>
    <property type="project" value="UniProtKB-KW"/>
</dbReference>
<comment type="caution">
    <text evidence="21">The sequence shown here is derived from an EMBL/GenBank/DDBJ whole genome shotgun (WGS) entry which is preliminary data.</text>
</comment>
<feature type="compositionally biased region" description="Basic and acidic residues" evidence="17">
    <location>
        <begin position="766"/>
        <end position="776"/>
    </location>
</feature>
<evidence type="ECO:0000256" key="17">
    <source>
        <dbReference type="SAM" id="MobiDB-lite"/>
    </source>
</evidence>
<evidence type="ECO:0000259" key="20">
    <source>
        <dbReference type="Pfam" id="PF13614"/>
    </source>
</evidence>
<keyword evidence="5" id="KW-1003">Cell membrane</keyword>
<feature type="coiled-coil region" evidence="16">
    <location>
        <begin position="185"/>
        <end position="244"/>
    </location>
</feature>
<sequence length="776" mass="87232">MPAPENYDPQMNIQLQDNHNPLQTILRFLQSLLRRKWTVMAWLTFTVSLGMTYFALAPRKYESSAELLVLHTGDGNVDQTQQSQRTLQDYLPTYTKVLASDEVLKGALVRLPDTARTKFIGMTKHQAIEKLRSSLTVNTARQTNLLEVKYCSESPEESSMIVTEILNSYFKFMHEMHESSSGQMLDTLTKERDNIQNQILVKQSELLDLQRESDSLIGTGDNVMSVVNERVIELNHALAKAQQESIQARSYYTAVEQAVRNGESLQQLMNQSNQTLANELMKLSAGVDSRDSYAYARLQQQLIEDEASLRDKLNGKLGPNHPEVLELQERVKAARDWMNGRGQQATQDSKQLTRDMGPQMLEMAKQRYQHAVTHEQDIYQRFMQEKQLASQMNQRLMLLQLAERDLSRLQSDYDMMRDRINTIDLNKQSSLRTRITKHAEPNRTPVTPKLTSTLMLSILAGLFFGATTVLLLDLLDDRFHSPDELKRELGAPVMAMVRSLPSLPHTHGLESIFTYTKPNSVETEAFRTLRTSIEFACENHQRISITSTQPSDGKTTVISNTAVAFAQAGKKTLIIDGDMRRPGLTAVFALKGQAGLSTILRDTATIEESASKYITKTRLENLDVISAGPRPSNPVELLTSERFEELIGWAEGVYDQILIDAPPSLAVTDPAIIGRLVDGIILTVRPDRNKRRMILRAAESVTSLGGTLLGVVVNGLSDSRGEYGYGYGYGYGEGYGEGHDDPAYEGEEEAIPISNNNSQRPRKRFSRDQSSDRYAA</sequence>
<feature type="transmembrane region" description="Helical" evidence="18">
    <location>
        <begin position="37"/>
        <end position="56"/>
    </location>
</feature>
<keyword evidence="14" id="KW-0829">Tyrosine-protein kinase</keyword>
<keyword evidence="12 18" id="KW-1133">Transmembrane helix</keyword>
<dbReference type="GO" id="GO:0005886">
    <property type="term" value="C:plasma membrane"/>
    <property type="evidence" value="ECO:0007669"/>
    <property type="project" value="UniProtKB-SubCell"/>
</dbReference>
<feature type="domain" description="AAA" evidence="20">
    <location>
        <begin position="543"/>
        <end position="668"/>
    </location>
</feature>
<dbReference type="SUPFAM" id="SSF52540">
    <property type="entry name" value="P-loop containing nucleoside triphosphate hydrolases"/>
    <property type="match status" value="1"/>
</dbReference>
<proteinExistence type="inferred from homology"/>